<evidence type="ECO:0000259" key="2">
    <source>
        <dbReference type="PROSITE" id="PS50043"/>
    </source>
</evidence>
<reference evidence="3 4" key="1">
    <citation type="submission" date="2020-08" db="EMBL/GenBank/DDBJ databases">
        <title>Genemic of Streptomyces polyaspartic.</title>
        <authorList>
            <person name="Liu W."/>
        </authorList>
    </citation>
    <scope>NUCLEOTIDE SEQUENCE [LARGE SCALE GENOMIC DNA]</scope>
    <source>
        <strain evidence="3 4">TRM66268-LWL</strain>
    </source>
</reference>
<dbReference type="InterPro" id="IPR039420">
    <property type="entry name" value="WalR-like"/>
</dbReference>
<dbReference type="Pfam" id="PF00196">
    <property type="entry name" value="GerE"/>
    <property type="match status" value="1"/>
</dbReference>
<dbReference type="InterPro" id="IPR011006">
    <property type="entry name" value="CheY-like_superfamily"/>
</dbReference>
<organism evidence="3 4">
    <name type="scientific">Streptomyces polyasparticus</name>
    <dbReference type="NCBI Taxonomy" id="2767826"/>
    <lineage>
        <taxon>Bacteria</taxon>
        <taxon>Bacillati</taxon>
        <taxon>Actinomycetota</taxon>
        <taxon>Actinomycetes</taxon>
        <taxon>Kitasatosporales</taxon>
        <taxon>Streptomycetaceae</taxon>
        <taxon>Streptomyces</taxon>
    </lineage>
</organism>
<dbReference type="SMART" id="SM00421">
    <property type="entry name" value="HTH_LUXR"/>
    <property type="match status" value="1"/>
</dbReference>
<evidence type="ECO:0000313" key="4">
    <source>
        <dbReference type="Proteomes" id="UP000642284"/>
    </source>
</evidence>
<evidence type="ECO:0000313" key="3">
    <source>
        <dbReference type="EMBL" id="MBC9715323.1"/>
    </source>
</evidence>
<proteinExistence type="predicted"/>
<name>A0ABR7SIQ3_9ACTN</name>
<dbReference type="InterPro" id="IPR016032">
    <property type="entry name" value="Sig_transdc_resp-reg_C-effctor"/>
</dbReference>
<dbReference type="Proteomes" id="UP000642284">
    <property type="component" value="Unassembled WGS sequence"/>
</dbReference>
<dbReference type="InterPro" id="IPR000792">
    <property type="entry name" value="Tscrpt_reg_LuxR_C"/>
</dbReference>
<evidence type="ECO:0000256" key="1">
    <source>
        <dbReference type="ARBA" id="ARBA00023125"/>
    </source>
</evidence>
<dbReference type="RefSeq" id="WP_187815790.1">
    <property type="nucleotide sequence ID" value="NZ_JACTVJ010000011.1"/>
</dbReference>
<keyword evidence="4" id="KW-1185">Reference proteome</keyword>
<accession>A0ABR7SIQ3</accession>
<dbReference type="CDD" id="cd06170">
    <property type="entry name" value="LuxR_C_like"/>
    <property type="match status" value="1"/>
</dbReference>
<dbReference type="SUPFAM" id="SSF52172">
    <property type="entry name" value="CheY-like"/>
    <property type="match status" value="1"/>
</dbReference>
<dbReference type="Gene3D" id="3.40.50.2300">
    <property type="match status" value="2"/>
</dbReference>
<dbReference type="SUPFAM" id="SSF46894">
    <property type="entry name" value="C-terminal effector domain of the bipartite response regulators"/>
    <property type="match status" value="1"/>
</dbReference>
<dbReference type="PROSITE" id="PS50043">
    <property type="entry name" value="HTH_LUXR_2"/>
    <property type="match status" value="1"/>
</dbReference>
<feature type="domain" description="HTH luxR-type" evidence="2">
    <location>
        <begin position="172"/>
        <end position="237"/>
    </location>
</feature>
<dbReference type="PRINTS" id="PR00038">
    <property type="entry name" value="HTHLUXR"/>
</dbReference>
<comment type="caution">
    <text evidence="3">The sequence shown here is derived from an EMBL/GenBank/DDBJ whole genome shotgun (WGS) entry which is preliminary data.</text>
</comment>
<gene>
    <name evidence="3" type="ORF">H9Y04_22500</name>
</gene>
<dbReference type="EMBL" id="JACTVJ010000011">
    <property type="protein sequence ID" value="MBC9715323.1"/>
    <property type="molecule type" value="Genomic_DNA"/>
</dbReference>
<dbReference type="PROSITE" id="PS00622">
    <property type="entry name" value="HTH_LUXR_1"/>
    <property type="match status" value="1"/>
</dbReference>
<dbReference type="PANTHER" id="PTHR43214">
    <property type="entry name" value="TWO-COMPONENT RESPONSE REGULATOR"/>
    <property type="match status" value="1"/>
</dbReference>
<protein>
    <submittedName>
        <fullName evidence="3">Response regulator transcription factor</fullName>
    </submittedName>
</protein>
<sequence length="246" mass="26439">MTAADGATKVRPEVPPVRHEAYSFTCLDCGRSWEQEYDVSRYVDGEGVSRVRCTFSEGKLIRSPLTHPYCPSCESTVLRVPPAGGDIEVVAEAVSGDEALEVVAAHDPDGVVLDLAMPDGLDGYLLKTAAGEQMRAAVQSAVEHRAVLSPAVIATVMDRFAGHHHPAVDETLVAQVGTLSPMELRCVLAVSEGLGNREIAERLSLAEGTVKSHISRALRKFALDNRTQLALLVNDQRGVFLKALGR</sequence>
<keyword evidence="1" id="KW-0238">DNA-binding</keyword>